<gene>
    <name evidence="1" type="ORF">GCM10010964_19140</name>
</gene>
<protein>
    <submittedName>
        <fullName evidence="1">Uncharacterized protein</fullName>
    </submittedName>
</protein>
<dbReference type="AlphaFoldDB" id="A0A8J2ZB62"/>
<name>A0A8J2ZB62_9PROT</name>
<dbReference type="Proteomes" id="UP000597507">
    <property type="component" value="Unassembled WGS sequence"/>
</dbReference>
<dbReference type="RefSeq" id="WP_188899810.1">
    <property type="nucleotide sequence ID" value="NZ_BMKS01000005.1"/>
</dbReference>
<sequence>MAADDPRTSDRAGPLEFEIRRDFVEVSMDLARLVAAFGPDMLLQVPAAFRGARNALTARELISLHAARAPGFVAELPTADPLRRIAFRVEGAREQGFLDAMRAVVREVLIEPRGIGAVPAAPQRGRR</sequence>
<accession>A0A8J2ZB62</accession>
<organism evidence="1 2">
    <name type="scientific">Caldovatus sediminis</name>
    <dbReference type="NCBI Taxonomy" id="2041189"/>
    <lineage>
        <taxon>Bacteria</taxon>
        <taxon>Pseudomonadati</taxon>
        <taxon>Pseudomonadota</taxon>
        <taxon>Alphaproteobacteria</taxon>
        <taxon>Acetobacterales</taxon>
        <taxon>Roseomonadaceae</taxon>
        <taxon>Caldovatus</taxon>
    </lineage>
</organism>
<proteinExistence type="predicted"/>
<comment type="caution">
    <text evidence="1">The sequence shown here is derived from an EMBL/GenBank/DDBJ whole genome shotgun (WGS) entry which is preliminary data.</text>
</comment>
<evidence type="ECO:0000313" key="1">
    <source>
        <dbReference type="EMBL" id="GGG31381.1"/>
    </source>
</evidence>
<reference evidence="1 2" key="1">
    <citation type="journal article" date="2014" name="Int. J. Syst. Evol. Microbiol.">
        <title>Complete genome sequence of Corynebacterium casei LMG S-19264T (=DSM 44701T), isolated from a smear-ripened cheese.</title>
        <authorList>
            <consortium name="US DOE Joint Genome Institute (JGI-PGF)"/>
            <person name="Walter F."/>
            <person name="Albersmeier A."/>
            <person name="Kalinowski J."/>
            <person name="Ruckert C."/>
        </authorList>
    </citation>
    <scope>NUCLEOTIDE SEQUENCE [LARGE SCALE GENOMIC DNA]</scope>
    <source>
        <strain evidence="1 2">CGMCC 1.16330</strain>
    </source>
</reference>
<keyword evidence="2" id="KW-1185">Reference proteome</keyword>
<dbReference type="EMBL" id="BMKS01000005">
    <property type="protein sequence ID" value="GGG31381.1"/>
    <property type="molecule type" value="Genomic_DNA"/>
</dbReference>
<evidence type="ECO:0000313" key="2">
    <source>
        <dbReference type="Proteomes" id="UP000597507"/>
    </source>
</evidence>